<sequence>MKNRIFFVHCWSGHPNYCWYPKVASDLTNLGYHVMVLKMPTPDEPSQKTWVKTLSAAVGKPQKSDILIGHSIGSITILRYLESLPEDTKIKAAILVAGFTDNLGYKELSNFFVGPINFSQIKKRANKFILIHSDNDQYVDLKHGYKLRDELNATLEILPKRFHFSGDADNEQTCTDLAELTKLVNSLE</sequence>
<dbReference type="EMBL" id="MHIG01000025">
    <property type="protein sequence ID" value="OGY46868.1"/>
    <property type="molecule type" value="Genomic_DNA"/>
</dbReference>
<dbReference type="AlphaFoldDB" id="A0A1G1Y3J1"/>
<name>A0A1G1Y3J1_9BACT</name>
<comment type="caution">
    <text evidence="1">The sequence shown here is derived from an EMBL/GenBank/DDBJ whole genome shotgun (WGS) entry which is preliminary data.</text>
</comment>
<gene>
    <name evidence="1" type="ORF">A2840_00405</name>
</gene>
<accession>A0A1G1Y3J1</accession>
<dbReference type="PANTHER" id="PTHR15394">
    <property type="entry name" value="SERINE HYDROLASE RBBP9"/>
    <property type="match status" value="1"/>
</dbReference>
<proteinExistence type="predicted"/>
<evidence type="ECO:0008006" key="3">
    <source>
        <dbReference type="Google" id="ProtNLM"/>
    </source>
</evidence>
<dbReference type="InterPro" id="IPR029058">
    <property type="entry name" value="AB_hydrolase_fold"/>
</dbReference>
<dbReference type="Pfam" id="PF06821">
    <property type="entry name" value="Ser_hydrolase"/>
    <property type="match status" value="1"/>
</dbReference>
<dbReference type="Proteomes" id="UP000178385">
    <property type="component" value="Unassembled WGS sequence"/>
</dbReference>
<dbReference type="Gene3D" id="3.40.50.1820">
    <property type="entry name" value="alpha/beta hydrolase"/>
    <property type="match status" value="1"/>
</dbReference>
<evidence type="ECO:0000313" key="1">
    <source>
        <dbReference type="EMBL" id="OGY46868.1"/>
    </source>
</evidence>
<dbReference type="GO" id="GO:0016787">
    <property type="term" value="F:hydrolase activity"/>
    <property type="evidence" value="ECO:0007669"/>
    <property type="project" value="InterPro"/>
</dbReference>
<dbReference type="InterPro" id="IPR010662">
    <property type="entry name" value="RBBP9/YdeN"/>
</dbReference>
<organism evidence="1 2">
    <name type="scientific">Candidatus Buchananbacteria bacterium RIFCSPHIGHO2_01_FULL_47_11b</name>
    <dbReference type="NCBI Taxonomy" id="1797537"/>
    <lineage>
        <taxon>Bacteria</taxon>
        <taxon>Candidatus Buchananiibacteriota</taxon>
    </lineage>
</organism>
<dbReference type="SUPFAM" id="SSF53474">
    <property type="entry name" value="alpha/beta-Hydrolases"/>
    <property type="match status" value="1"/>
</dbReference>
<protein>
    <recommendedName>
        <fullName evidence="3">Serine hydrolase family protein</fullName>
    </recommendedName>
</protein>
<dbReference type="PANTHER" id="PTHR15394:SF3">
    <property type="entry name" value="SERINE HYDROLASE RBBP9"/>
    <property type="match status" value="1"/>
</dbReference>
<reference evidence="1 2" key="1">
    <citation type="journal article" date="2016" name="Nat. Commun.">
        <title>Thousands of microbial genomes shed light on interconnected biogeochemical processes in an aquifer system.</title>
        <authorList>
            <person name="Anantharaman K."/>
            <person name="Brown C.T."/>
            <person name="Hug L.A."/>
            <person name="Sharon I."/>
            <person name="Castelle C.J."/>
            <person name="Probst A.J."/>
            <person name="Thomas B.C."/>
            <person name="Singh A."/>
            <person name="Wilkins M.J."/>
            <person name="Karaoz U."/>
            <person name="Brodie E.L."/>
            <person name="Williams K.H."/>
            <person name="Hubbard S.S."/>
            <person name="Banfield J.F."/>
        </authorList>
    </citation>
    <scope>NUCLEOTIDE SEQUENCE [LARGE SCALE GENOMIC DNA]</scope>
</reference>
<evidence type="ECO:0000313" key="2">
    <source>
        <dbReference type="Proteomes" id="UP000178385"/>
    </source>
</evidence>